<protein>
    <submittedName>
        <fullName evidence="3">Uncharacterized protein</fullName>
    </submittedName>
</protein>
<keyword evidence="2" id="KW-0472">Membrane</keyword>
<accession>A0A087MG41</accession>
<dbReference type="AlphaFoldDB" id="A0A087MG41"/>
<name>A0A087MG41_9GAMM</name>
<sequence length="393" mass="41615">MIGDRKDPDASPSLGAMDQLDLDAPRHRDRGEAPPPSPPRRDDGRGANPPRRHTWAWLALGTVVVLVLALGLVLGVWRESLSQALIPSSELNQEIEAAQLALARGELSRPDGQGARERFQAVLARDPDHPAARSGLVAVREAALVQARAALADGDFDAARERLALARTMAAPAADMASIEAELAERESLEADVAERLQAAREAHALGRIEQPSNGALALYEDVLRRQPDNAIALEGRRSLLAGLLRDADAALDAGDLRTAVALVGRVVATDPSHLGLPALQARLGEVRAAGERSRETALRAAQAELRAGRLDAAASGFQALLESKPDDVEARQGLDDAAAMLAARAGRDAADFDFDAAADAIARAREWAPDSPAVAAAGRRLERARAAREELP</sequence>
<dbReference type="RefSeq" id="WP_051924589.1">
    <property type="nucleotide sequence ID" value="NZ_AVCJ01000043.1"/>
</dbReference>
<feature type="region of interest" description="Disordered" evidence="1">
    <location>
        <begin position="1"/>
        <end position="48"/>
    </location>
</feature>
<gene>
    <name evidence="3" type="ORF">N788_06110</name>
</gene>
<keyword evidence="4" id="KW-1185">Reference proteome</keyword>
<feature type="transmembrane region" description="Helical" evidence="2">
    <location>
        <begin position="55"/>
        <end position="77"/>
    </location>
</feature>
<dbReference type="Gene3D" id="1.25.40.10">
    <property type="entry name" value="Tetratricopeptide repeat domain"/>
    <property type="match status" value="1"/>
</dbReference>
<dbReference type="Proteomes" id="UP000029085">
    <property type="component" value="Unassembled WGS sequence"/>
</dbReference>
<organism evidence="3 4">
    <name type="scientific">Arenimonas donghaensis DSM 18148 = HO3-R19</name>
    <dbReference type="NCBI Taxonomy" id="1121014"/>
    <lineage>
        <taxon>Bacteria</taxon>
        <taxon>Pseudomonadati</taxon>
        <taxon>Pseudomonadota</taxon>
        <taxon>Gammaproteobacteria</taxon>
        <taxon>Lysobacterales</taxon>
        <taxon>Lysobacteraceae</taxon>
        <taxon>Arenimonas</taxon>
    </lineage>
</organism>
<evidence type="ECO:0000313" key="4">
    <source>
        <dbReference type="Proteomes" id="UP000029085"/>
    </source>
</evidence>
<dbReference type="SUPFAM" id="SSF48452">
    <property type="entry name" value="TPR-like"/>
    <property type="match status" value="1"/>
</dbReference>
<dbReference type="EMBL" id="AVCJ01000043">
    <property type="protein sequence ID" value="KFL35844.1"/>
    <property type="molecule type" value="Genomic_DNA"/>
</dbReference>
<dbReference type="STRING" id="1121014.N788_06110"/>
<feature type="compositionally biased region" description="Basic and acidic residues" evidence="1">
    <location>
        <begin position="380"/>
        <end position="393"/>
    </location>
</feature>
<feature type="non-terminal residue" evidence="3">
    <location>
        <position position="393"/>
    </location>
</feature>
<evidence type="ECO:0000313" key="3">
    <source>
        <dbReference type="EMBL" id="KFL35844.1"/>
    </source>
</evidence>
<keyword evidence="2" id="KW-0812">Transmembrane</keyword>
<reference evidence="4" key="1">
    <citation type="submission" date="2013-08" db="EMBL/GenBank/DDBJ databases">
        <title>Genome sequencing of Arenimonas donghaensis.</title>
        <authorList>
            <person name="Chen F."/>
            <person name="Wang G."/>
        </authorList>
    </citation>
    <scope>NUCLEOTIDE SEQUENCE [LARGE SCALE GENOMIC DNA]</scope>
    <source>
        <strain evidence="4">HO3-R19</strain>
    </source>
</reference>
<proteinExistence type="predicted"/>
<evidence type="ECO:0000256" key="1">
    <source>
        <dbReference type="SAM" id="MobiDB-lite"/>
    </source>
</evidence>
<comment type="caution">
    <text evidence="3">The sequence shown here is derived from an EMBL/GenBank/DDBJ whole genome shotgun (WGS) entry which is preliminary data.</text>
</comment>
<feature type="compositionally biased region" description="Basic and acidic residues" evidence="1">
    <location>
        <begin position="23"/>
        <end position="32"/>
    </location>
</feature>
<evidence type="ECO:0000256" key="2">
    <source>
        <dbReference type="SAM" id="Phobius"/>
    </source>
</evidence>
<dbReference type="InterPro" id="IPR011990">
    <property type="entry name" value="TPR-like_helical_dom_sf"/>
</dbReference>
<dbReference type="OrthoDB" id="5935824at2"/>
<keyword evidence="2" id="KW-1133">Transmembrane helix</keyword>
<reference evidence="3 4" key="2">
    <citation type="journal article" date="2015" name="Stand. Genomic Sci.">
        <title>High quality draft genomic sequence of Arenimonas donghaensis DSM 18148(T).</title>
        <authorList>
            <person name="Chen F."/>
            <person name="Wang H."/>
            <person name="Cao Y."/>
            <person name="Li X."/>
            <person name="Wang G."/>
        </authorList>
    </citation>
    <scope>NUCLEOTIDE SEQUENCE [LARGE SCALE GENOMIC DNA]</scope>
    <source>
        <strain evidence="3 4">HO3-R19</strain>
    </source>
</reference>
<feature type="region of interest" description="Disordered" evidence="1">
    <location>
        <begin position="373"/>
        <end position="393"/>
    </location>
</feature>